<comment type="caution">
    <text evidence="2">The sequence shown here is derived from an EMBL/GenBank/DDBJ whole genome shotgun (WGS) entry which is preliminary data.</text>
</comment>
<dbReference type="Proteomes" id="UP001295684">
    <property type="component" value="Unassembled WGS sequence"/>
</dbReference>
<gene>
    <name evidence="2" type="ORF">ECRASSUSDP1_LOCUS11136</name>
</gene>
<keyword evidence="3" id="KW-1185">Reference proteome</keyword>
<dbReference type="EMBL" id="CAMPGE010010989">
    <property type="protein sequence ID" value="CAI2369832.1"/>
    <property type="molecule type" value="Genomic_DNA"/>
</dbReference>
<name>A0AAD1UN05_EUPCR</name>
<protein>
    <submittedName>
        <fullName evidence="2">Uncharacterized protein</fullName>
    </submittedName>
</protein>
<evidence type="ECO:0000313" key="2">
    <source>
        <dbReference type="EMBL" id="CAI2369832.1"/>
    </source>
</evidence>
<feature type="region of interest" description="Disordered" evidence="1">
    <location>
        <begin position="286"/>
        <end position="307"/>
    </location>
</feature>
<evidence type="ECO:0000256" key="1">
    <source>
        <dbReference type="SAM" id="MobiDB-lite"/>
    </source>
</evidence>
<sequence length="338" mass="39206">MLGNSLNPTSHEKELKARLKHQAKEIISNANLSLNQTRLLHSKIQAMIENFKSNKVAKLKRIYVKRGKRRFEPRKIKTSPHLQNNNVDSTFQMSSGRNIFTPEASTRLFSPQPWRLFSPTSQATRAATKNTRRTNKFHTNNMEIKHCKNFISNENTQKDLIYFPFLPNSNKGNAKFIATKQESSGYESKEGTIHLENSQEMIPESPIKPEVIFESSKRLKQKDSRVSLRYDLHSDHIDIGHIENTKAQDKVNQIINKIKSKRTTIKNASTINHATFEKLKFENKSQSRDDDDFSIGKSEVEKKQKENRRSVLNTLLTDKEVEQYQENITRALKLKNKR</sequence>
<evidence type="ECO:0000313" key="3">
    <source>
        <dbReference type="Proteomes" id="UP001295684"/>
    </source>
</evidence>
<feature type="compositionally biased region" description="Basic and acidic residues" evidence="1">
    <location>
        <begin position="298"/>
        <end position="307"/>
    </location>
</feature>
<reference evidence="2" key="1">
    <citation type="submission" date="2023-07" db="EMBL/GenBank/DDBJ databases">
        <authorList>
            <consortium name="AG Swart"/>
            <person name="Singh M."/>
            <person name="Singh A."/>
            <person name="Seah K."/>
            <person name="Emmerich C."/>
        </authorList>
    </citation>
    <scope>NUCLEOTIDE SEQUENCE</scope>
    <source>
        <strain evidence="2">DP1</strain>
    </source>
</reference>
<dbReference type="AlphaFoldDB" id="A0AAD1UN05"/>
<organism evidence="2 3">
    <name type="scientific">Euplotes crassus</name>
    <dbReference type="NCBI Taxonomy" id="5936"/>
    <lineage>
        <taxon>Eukaryota</taxon>
        <taxon>Sar</taxon>
        <taxon>Alveolata</taxon>
        <taxon>Ciliophora</taxon>
        <taxon>Intramacronucleata</taxon>
        <taxon>Spirotrichea</taxon>
        <taxon>Hypotrichia</taxon>
        <taxon>Euplotida</taxon>
        <taxon>Euplotidae</taxon>
        <taxon>Moneuplotes</taxon>
    </lineage>
</organism>
<accession>A0AAD1UN05</accession>
<proteinExistence type="predicted"/>